<keyword evidence="9" id="KW-0807">Transducer</keyword>
<gene>
    <name evidence="12" type="primary">LOC113500816</name>
</gene>
<keyword evidence="6 10" id="KW-1133">Transmembrane helix</keyword>
<name>A0A7E5W9Z7_TRINI</name>
<keyword evidence="7 10" id="KW-0472">Membrane</keyword>
<evidence type="ECO:0000256" key="6">
    <source>
        <dbReference type="ARBA" id="ARBA00022989"/>
    </source>
</evidence>
<feature type="transmembrane region" description="Helical" evidence="10">
    <location>
        <begin position="72"/>
        <end position="89"/>
    </location>
</feature>
<keyword evidence="3" id="KW-0716">Sensory transduction</keyword>
<keyword evidence="5" id="KW-0552">Olfaction</keyword>
<proteinExistence type="predicted"/>
<evidence type="ECO:0000256" key="8">
    <source>
        <dbReference type="ARBA" id="ARBA00023170"/>
    </source>
</evidence>
<feature type="transmembrane region" description="Helical" evidence="10">
    <location>
        <begin position="20"/>
        <end position="42"/>
    </location>
</feature>
<dbReference type="PANTHER" id="PTHR21137">
    <property type="entry name" value="ODORANT RECEPTOR"/>
    <property type="match status" value="1"/>
</dbReference>
<evidence type="ECO:0000313" key="11">
    <source>
        <dbReference type="Proteomes" id="UP000322000"/>
    </source>
</evidence>
<keyword evidence="11" id="KW-1185">Reference proteome</keyword>
<sequence>MGIFFMCIVGRVNFYIFYEYSMKGTSFIIPLSAFLILEVSFMQGHTHAYLSTLTIIVFKPIPLFQDFRNSRFNIEFFLFFISCLLHFYTPCYYSDLLMDTCETFRQSIYSCGWEKHPDKQARQIVLFMLTRTRAPMGITTVFFSINLDTFAEMCRQSYGILNLLNASV</sequence>
<keyword evidence="2" id="KW-1003">Cell membrane</keyword>
<dbReference type="PANTHER" id="PTHR21137:SF35">
    <property type="entry name" value="ODORANT RECEPTOR 19A-RELATED"/>
    <property type="match status" value="1"/>
</dbReference>
<comment type="subcellular location">
    <subcellularLocation>
        <location evidence="1">Cell membrane</location>
        <topology evidence="1">Multi-pass membrane protein</topology>
    </subcellularLocation>
</comment>
<dbReference type="InParanoid" id="A0A7E5W9Z7"/>
<dbReference type="InterPro" id="IPR004117">
    <property type="entry name" value="7tm6_olfct_rcpt"/>
</dbReference>
<evidence type="ECO:0000256" key="1">
    <source>
        <dbReference type="ARBA" id="ARBA00004651"/>
    </source>
</evidence>
<reference evidence="12" key="1">
    <citation type="submission" date="2025-08" db="UniProtKB">
        <authorList>
            <consortium name="RefSeq"/>
        </authorList>
    </citation>
    <scope>IDENTIFICATION</scope>
</reference>
<dbReference type="RefSeq" id="XP_026737513.1">
    <property type="nucleotide sequence ID" value="XM_026881712.1"/>
</dbReference>
<organism evidence="11 12">
    <name type="scientific">Trichoplusia ni</name>
    <name type="common">Cabbage looper</name>
    <dbReference type="NCBI Taxonomy" id="7111"/>
    <lineage>
        <taxon>Eukaryota</taxon>
        <taxon>Metazoa</taxon>
        <taxon>Ecdysozoa</taxon>
        <taxon>Arthropoda</taxon>
        <taxon>Hexapoda</taxon>
        <taxon>Insecta</taxon>
        <taxon>Pterygota</taxon>
        <taxon>Neoptera</taxon>
        <taxon>Endopterygota</taxon>
        <taxon>Lepidoptera</taxon>
        <taxon>Glossata</taxon>
        <taxon>Ditrysia</taxon>
        <taxon>Noctuoidea</taxon>
        <taxon>Noctuidae</taxon>
        <taxon>Plusiinae</taxon>
        <taxon>Trichoplusia</taxon>
    </lineage>
</organism>
<dbReference type="GO" id="GO:0007165">
    <property type="term" value="P:signal transduction"/>
    <property type="evidence" value="ECO:0007669"/>
    <property type="project" value="UniProtKB-KW"/>
</dbReference>
<evidence type="ECO:0000313" key="12">
    <source>
        <dbReference type="RefSeq" id="XP_026737513.1"/>
    </source>
</evidence>
<evidence type="ECO:0000256" key="7">
    <source>
        <dbReference type="ARBA" id="ARBA00023136"/>
    </source>
</evidence>
<dbReference type="KEGG" id="tnl:113500816"/>
<evidence type="ECO:0000256" key="10">
    <source>
        <dbReference type="SAM" id="Phobius"/>
    </source>
</evidence>
<dbReference type="AlphaFoldDB" id="A0A7E5W9Z7"/>
<keyword evidence="8" id="KW-0675">Receptor</keyword>
<evidence type="ECO:0000256" key="3">
    <source>
        <dbReference type="ARBA" id="ARBA00022606"/>
    </source>
</evidence>
<evidence type="ECO:0000256" key="9">
    <source>
        <dbReference type="ARBA" id="ARBA00023224"/>
    </source>
</evidence>
<dbReference type="GO" id="GO:0005549">
    <property type="term" value="F:odorant binding"/>
    <property type="evidence" value="ECO:0007669"/>
    <property type="project" value="InterPro"/>
</dbReference>
<keyword evidence="4 10" id="KW-0812">Transmembrane</keyword>
<accession>A0A7E5W9Z7</accession>
<dbReference type="Pfam" id="PF02949">
    <property type="entry name" value="7tm_6"/>
    <property type="match status" value="1"/>
</dbReference>
<evidence type="ECO:0000256" key="4">
    <source>
        <dbReference type="ARBA" id="ARBA00022692"/>
    </source>
</evidence>
<protein>
    <submittedName>
        <fullName evidence="12">Odorant receptor 2a-like</fullName>
    </submittedName>
</protein>
<dbReference type="Proteomes" id="UP000322000">
    <property type="component" value="Chromosome 14"/>
</dbReference>
<dbReference type="GeneID" id="113500816"/>
<dbReference type="GO" id="GO:0005886">
    <property type="term" value="C:plasma membrane"/>
    <property type="evidence" value="ECO:0007669"/>
    <property type="project" value="UniProtKB-SubCell"/>
</dbReference>
<dbReference type="OrthoDB" id="7604726at2759"/>
<evidence type="ECO:0000256" key="2">
    <source>
        <dbReference type="ARBA" id="ARBA00022475"/>
    </source>
</evidence>
<dbReference type="GO" id="GO:0004984">
    <property type="term" value="F:olfactory receptor activity"/>
    <property type="evidence" value="ECO:0007669"/>
    <property type="project" value="InterPro"/>
</dbReference>
<evidence type="ECO:0000256" key="5">
    <source>
        <dbReference type="ARBA" id="ARBA00022725"/>
    </source>
</evidence>